<dbReference type="AlphaFoldDB" id="A0A9W8ZG63"/>
<reference evidence="2" key="1">
    <citation type="submission" date="2022-10" db="EMBL/GenBank/DDBJ databases">
        <title>Tapping the CABI collections for fungal endophytes: first genome assemblies for Collariella, Neodidymelliopsis, Ascochyta clinopodiicola, Didymella pomorum, Didymosphaeria variabile, Neocosmospora piperis and Neocucurbitaria cava.</title>
        <authorList>
            <person name="Hill R."/>
        </authorList>
    </citation>
    <scope>NUCLEOTIDE SEQUENCE</scope>
    <source>
        <strain evidence="2">IMI 355091</strain>
    </source>
</reference>
<feature type="region of interest" description="Disordered" evidence="1">
    <location>
        <begin position="1"/>
        <end position="44"/>
    </location>
</feature>
<evidence type="ECO:0000313" key="3">
    <source>
        <dbReference type="Proteomes" id="UP001140510"/>
    </source>
</evidence>
<feature type="region of interest" description="Disordered" evidence="1">
    <location>
        <begin position="86"/>
        <end position="136"/>
    </location>
</feature>
<accession>A0A9W8ZG63</accession>
<evidence type="ECO:0000256" key="1">
    <source>
        <dbReference type="SAM" id="MobiDB-lite"/>
    </source>
</evidence>
<sequence>MVTRLMRGTSRGRNEITASAAGPSETSPKRKRSDENAVKDEDSDAQITLTVQSHNRAGAPVETQILSYLRMPVPAQYTLLLAPASPAYDPLRDDDYSPGANPIKYNVSDSEFEGSEYASNESGRRPQKSVQWDSVR</sequence>
<name>A0A9W8ZG63_9PLEO</name>
<proteinExistence type="predicted"/>
<dbReference type="Proteomes" id="UP001140510">
    <property type="component" value="Unassembled WGS sequence"/>
</dbReference>
<dbReference type="EMBL" id="JAPEVA010000018">
    <property type="protein sequence ID" value="KAJ4407947.1"/>
    <property type="molecule type" value="Genomic_DNA"/>
</dbReference>
<organism evidence="2 3">
    <name type="scientific">Didymella pomorum</name>
    <dbReference type="NCBI Taxonomy" id="749634"/>
    <lineage>
        <taxon>Eukaryota</taxon>
        <taxon>Fungi</taxon>
        <taxon>Dikarya</taxon>
        <taxon>Ascomycota</taxon>
        <taxon>Pezizomycotina</taxon>
        <taxon>Dothideomycetes</taxon>
        <taxon>Pleosporomycetidae</taxon>
        <taxon>Pleosporales</taxon>
        <taxon>Pleosporineae</taxon>
        <taxon>Didymellaceae</taxon>
        <taxon>Didymella</taxon>
    </lineage>
</organism>
<comment type="caution">
    <text evidence="2">The sequence shown here is derived from an EMBL/GenBank/DDBJ whole genome shotgun (WGS) entry which is preliminary data.</text>
</comment>
<evidence type="ECO:0000313" key="2">
    <source>
        <dbReference type="EMBL" id="KAJ4407947.1"/>
    </source>
</evidence>
<keyword evidence="3" id="KW-1185">Reference proteome</keyword>
<gene>
    <name evidence="2" type="ORF">N0V91_003613</name>
</gene>
<protein>
    <submittedName>
        <fullName evidence="2">Uncharacterized protein</fullName>
    </submittedName>
</protein>